<name>A0A1G7HHZ1_9RHOB</name>
<keyword evidence="1" id="KW-0812">Transmembrane</keyword>
<dbReference type="OrthoDB" id="7728299at2"/>
<dbReference type="AlphaFoldDB" id="A0A1G7HHZ1"/>
<keyword evidence="1" id="KW-0472">Membrane</keyword>
<sequence>MSLLPVLLNAFIVLALAVWAYLVFTTVMDQRREAARRSGQAFAGLRKGTGAWLHWLRAPETRGARWRLALVTLLLLALLAARAFV</sequence>
<dbReference type="STRING" id="218672.SAMN04489759_101123"/>
<evidence type="ECO:0000313" key="2">
    <source>
        <dbReference type="EMBL" id="SDE99946.1"/>
    </source>
</evidence>
<dbReference type="RefSeq" id="WP_093738138.1">
    <property type="nucleotide sequence ID" value="NZ_FNBP01000001.1"/>
</dbReference>
<dbReference type="EMBL" id="FNBP01000001">
    <property type="protein sequence ID" value="SDE99946.1"/>
    <property type="molecule type" value="Genomic_DNA"/>
</dbReference>
<evidence type="ECO:0000256" key="1">
    <source>
        <dbReference type="SAM" id="Phobius"/>
    </source>
</evidence>
<proteinExistence type="predicted"/>
<evidence type="ECO:0000313" key="3">
    <source>
        <dbReference type="Proteomes" id="UP000199399"/>
    </source>
</evidence>
<reference evidence="3" key="1">
    <citation type="submission" date="2016-10" db="EMBL/GenBank/DDBJ databases">
        <authorList>
            <person name="Varghese N."/>
            <person name="Submissions S."/>
        </authorList>
    </citation>
    <scope>NUCLEOTIDE SEQUENCE [LARGE SCALE GENOMIC DNA]</scope>
    <source>
        <strain evidence="3">DSM 16477</strain>
    </source>
</reference>
<organism evidence="2 3">
    <name type="scientific">Sulfitobacter delicatus</name>
    <dbReference type="NCBI Taxonomy" id="218672"/>
    <lineage>
        <taxon>Bacteria</taxon>
        <taxon>Pseudomonadati</taxon>
        <taxon>Pseudomonadota</taxon>
        <taxon>Alphaproteobacteria</taxon>
        <taxon>Rhodobacterales</taxon>
        <taxon>Roseobacteraceae</taxon>
        <taxon>Sulfitobacter</taxon>
    </lineage>
</organism>
<accession>A0A1G7HHZ1</accession>
<keyword evidence="3" id="KW-1185">Reference proteome</keyword>
<feature type="transmembrane region" description="Helical" evidence="1">
    <location>
        <begin position="6"/>
        <end position="27"/>
    </location>
</feature>
<gene>
    <name evidence="2" type="ORF">SAMN04489759_101123</name>
</gene>
<protein>
    <submittedName>
        <fullName evidence="2">Uncharacterized protein</fullName>
    </submittedName>
</protein>
<keyword evidence="1" id="KW-1133">Transmembrane helix</keyword>
<dbReference type="Proteomes" id="UP000199399">
    <property type="component" value="Unassembled WGS sequence"/>
</dbReference>
<feature type="transmembrane region" description="Helical" evidence="1">
    <location>
        <begin position="66"/>
        <end position="84"/>
    </location>
</feature>